<sequence length="335" mass="37100">MTFSYSYSKRPLLLIFVIVLTGLLFSHSALAENRQDVDGAGDHPAVKRVAGSLIRTFERDDFAQVILPAGPLDLRTKVYSNQLTVEGEHLRMIYDFTDPEISPLRVHRSYLHTLEEQGFDILFNGEGDELVSAGRSANFLTEHRHLAANGPIQVRQHVYYILAQKPAEGLNVSVSTYLFAGNNPRGTGVTVNVVTEEAMEVSMEHRPLTSNEMADSLIESGRVAIQDILFAFDSDEILPESADSLSTIASLLQEQPELGLLVVGHTDDVGDFDYNLRLSLQRATAVVSYLQHRHNVDSARLQASGAGMMAPIASNRNEAGRSLNRRVELVEIRTR</sequence>
<dbReference type="Gene3D" id="3.30.1330.60">
    <property type="entry name" value="OmpA-like domain"/>
    <property type="match status" value="1"/>
</dbReference>
<keyword evidence="2 4" id="KW-0472">Membrane</keyword>
<proteinExistence type="predicted"/>
<dbReference type="EMBL" id="JAUZVZ010000010">
    <property type="protein sequence ID" value="MDP4536325.1"/>
    <property type="molecule type" value="Genomic_DNA"/>
</dbReference>
<evidence type="ECO:0000256" key="4">
    <source>
        <dbReference type="PROSITE-ProRule" id="PRU00473"/>
    </source>
</evidence>
<name>A0ABT9GZ38_9GAMM</name>
<reference evidence="7 8" key="1">
    <citation type="submission" date="2023-08" db="EMBL/GenBank/DDBJ databases">
        <authorList>
            <person name="Joshi A."/>
            <person name="Thite S."/>
        </authorList>
    </citation>
    <scope>NUCLEOTIDE SEQUENCE [LARGE SCALE GENOMIC DNA]</scope>
    <source>
        <strain evidence="7 8">AC40</strain>
    </source>
</reference>
<dbReference type="PROSITE" id="PS51123">
    <property type="entry name" value="OMPA_2"/>
    <property type="match status" value="1"/>
</dbReference>
<keyword evidence="3" id="KW-0998">Cell outer membrane</keyword>
<feature type="domain" description="OmpA-like" evidence="6">
    <location>
        <begin position="217"/>
        <end position="335"/>
    </location>
</feature>
<dbReference type="SUPFAM" id="SSF103088">
    <property type="entry name" value="OmpA-like"/>
    <property type="match status" value="1"/>
</dbReference>
<dbReference type="PRINTS" id="PR01021">
    <property type="entry name" value="OMPADOMAIN"/>
</dbReference>
<dbReference type="InterPro" id="IPR006664">
    <property type="entry name" value="OMP_bac"/>
</dbReference>
<evidence type="ECO:0000313" key="8">
    <source>
        <dbReference type="Proteomes" id="UP001231616"/>
    </source>
</evidence>
<feature type="signal peptide" evidence="5">
    <location>
        <begin position="1"/>
        <end position="31"/>
    </location>
</feature>
<evidence type="ECO:0000259" key="6">
    <source>
        <dbReference type="PROSITE" id="PS51123"/>
    </source>
</evidence>
<evidence type="ECO:0000256" key="3">
    <source>
        <dbReference type="ARBA" id="ARBA00023237"/>
    </source>
</evidence>
<dbReference type="CDD" id="cd07185">
    <property type="entry name" value="OmpA_C-like"/>
    <property type="match status" value="1"/>
</dbReference>
<dbReference type="InterPro" id="IPR050330">
    <property type="entry name" value="Bact_OuterMem_StrucFunc"/>
</dbReference>
<evidence type="ECO:0000256" key="5">
    <source>
        <dbReference type="SAM" id="SignalP"/>
    </source>
</evidence>
<keyword evidence="5" id="KW-0732">Signal</keyword>
<dbReference type="PANTHER" id="PTHR30329">
    <property type="entry name" value="STATOR ELEMENT OF FLAGELLAR MOTOR COMPLEX"/>
    <property type="match status" value="1"/>
</dbReference>
<comment type="subcellular location">
    <subcellularLocation>
        <location evidence="1">Cell outer membrane</location>
    </subcellularLocation>
</comment>
<dbReference type="RefSeq" id="WP_305893588.1">
    <property type="nucleotide sequence ID" value="NZ_JAUZVZ010000010.1"/>
</dbReference>
<dbReference type="PANTHER" id="PTHR30329:SF21">
    <property type="entry name" value="LIPOPROTEIN YIAD-RELATED"/>
    <property type="match status" value="1"/>
</dbReference>
<accession>A0ABT9GZ38</accession>
<dbReference type="Proteomes" id="UP001231616">
    <property type="component" value="Unassembled WGS sequence"/>
</dbReference>
<evidence type="ECO:0000256" key="2">
    <source>
        <dbReference type="ARBA" id="ARBA00023136"/>
    </source>
</evidence>
<comment type="caution">
    <text evidence="7">The sequence shown here is derived from an EMBL/GenBank/DDBJ whole genome shotgun (WGS) entry which is preliminary data.</text>
</comment>
<feature type="chain" id="PRO_5047296473" evidence="5">
    <location>
        <begin position="32"/>
        <end position="335"/>
    </location>
</feature>
<gene>
    <name evidence="7" type="ORF">Q3O60_09000</name>
</gene>
<dbReference type="InterPro" id="IPR006665">
    <property type="entry name" value="OmpA-like"/>
</dbReference>
<dbReference type="InterPro" id="IPR036737">
    <property type="entry name" value="OmpA-like_sf"/>
</dbReference>
<evidence type="ECO:0000313" key="7">
    <source>
        <dbReference type="EMBL" id="MDP4536325.1"/>
    </source>
</evidence>
<protein>
    <submittedName>
        <fullName evidence="7">OmpA family protein</fullName>
    </submittedName>
</protein>
<evidence type="ECO:0000256" key="1">
    <source>
        <dbReference type="ARBA" id="ARBA00004442"/>
    </source>
</evidence>
<organism evidence="7 8">
    <name type="scientific">Alkalimonas collagenimarina</name>
    <dbReference type="NCBI Taxonomy" id="400390"/>
    <lineage>
        <taxon>Bacteria</taxon>
        <taxon>Pseudomonadati</taxon>
        <taxon>Pseudomonadota</taxon>
        <taxon>Gammaproteobacteria</taxon>
        <taxon>Alkalimonas</taxon>
    </lineage>
</organism>
<dbReference type="Pfam" id="PF00691">
    <property type="entry name" value="OmpA"/>
    <property type="match status" value="1"/>
</dbReference>
<keyword evidence="8" id="KW-1185">Reference proteome</keyword>